<keyword evidence="2" id="KW-0812">Transmembrane</keyword>
<feature type="transmembrane region" description="Helical" evidence="2">
    <location>
        <begin position="66"/>
        <end position="86"/>
    </location>
</feature>
<evidence type="ECO:0000256" key="2">
    <source>
        <dbReference type="SAM" id="Phobius"/>
    </source>
</evidence>
<dbReference type="EMBL" id="JAFIQS010000001">
    <property type="protein sequence ID" value="KAG5173907.1"/>
    <property type="molecule type" value="Genomic_DNA"/>
</dbReference>
<feature type="compositionally biased region" description="Polar residues" evidence="1">
    <location>
        <begin position="264"/>
        <end position="281"/>
    </location>
</feature>
<keyword evidence="2" id="KW-1133">Transmembrane helix</keyword>
<keyword evidence="2" id="KW-0472">Membrane</keyword>
<reference evidence="3" key="1">
    <citation type="submission" date="2021-02" db="EMBL/GenBank/DDBJ databases">
        <title>Psilocybe cubensis genome.</title>
        <authorList>
            <person name="Mckernan K.J."/>
            <person name="Crawford S."/>
            <person name="Trippe A."/>
            <person name="Kane L.T."/>
            <person name="Mclaughlin S."/>
        </authorList>
    </citation>
    <scope>NUCLEOTIDE SEQUENCE [LARGE SCALE GENOMIC DNA]</scope>
    <source>
        <strain evidence="3">MGC-MH-2018</strain>
    </source>
</reference>
<gene>
    <name evidence="3" type="ORF">JR316_000565</name>
</gene>
<feature type="transmembrane region" description="Helical" evidence="2">
    <location>
        <begin position="95"/>
        <end position="114"/>
    </location>
</feature>
<evidence type="ECO:0000313" key="3">
    <source>
        <dbReference type="EMBL" id="KAG5173907.1"/>
    </source>
</evidence>
<feature type="transmembrane region" description="Helical" evidence="2">
    <location>
        <begin position="216"/>
        <end position="237"/>
    </location>
</feature>
<organism evidence="3">
    <name type="scientific">Psilocybe cubensis</name>
    <name type="common">Psychedelic mushroom</name>
    <name type="synonym">Stropharia cubensis</name>
    <dbReference type="NCBI Taxonomy" id="181762"/>
    <lineage>
        <taxon>Eukaryota</taxon>
        <taxon>Fungi</taxon>
        <taxon>Dikarya</taxon>
        <taxon>Basidiomycota</taxon>
        <taxon>Agaricomycotina</taxon>
        <taxon>Agaricomycetes</taxon>
        <taxon>Agaricomycetidae</taxon>
        <taxon>Agaricales</taxon>
        <taxon>Agaricineae</taxon>
        <taxon>Strophariaceae</taxon>
        <taxon>Psilocybe</taxon>
    </lineage>
</organism>
<proteinExistence type="predicted"/>
<accession>A0A8H7Y7J4</accession>
<sequence length="404" mass="45572">MLVHLYLSTGTALSRDPEIKSWIMYMSINVSADPFFLSLEHCTASTVMSTSSLTECIGYADTNPDIAGVGVRISFYLQAFLLVLLVDRSWEDAPITLWTFIATSFGISLAAIIQREQLSFFQALQLSNLIWLANFGIFFALATYSRHKAEASDPVHESSSHVSDFKVKYGAMVQTIFSMILTLYIWIRAPTFGNQSECSPYLKFVLFLFEVRALGAGRYIGLTMSSLLTFIYVCVAIRDIQSRRQRFELGSARKPRMEKRESHSLSAHISKMSTSSTNPNMQATYATSDGVTPTRHASSALRTPLSSAVTRRPKRRRWFYDLDPIEVLLRRNPSTSDGATQWGFGQVLALIVVTPSALSVIDAFSRHGFKRLSKRKKRGHEIHRRSIEDDIREESVLSNFSWKS</sequence>
<feature type="region of interest" description="Disordered" evidence="1">
    <location>
        <begin position="251"/>
        <end position="281"/>
    </location>
</feature>
<feature type="transmembrane region" description="Helical" evidence="2">
    <location>
        <begin position="120"/>
        <end position="142"/>
    </location>
</feature>
<feature type="transmembrane region" description="Helical" evidence="2">
    <location>
        <begin position="169"/>
        <end position="187"/>
    </location>
</feature>
<comment type="caution">
    <text evidence="3">The sequence shown here is derived from an EMBL/GenBank/DDBJ whole genome shotgun (WGS) entry which is preliminary data.</text>
</comment>
<name>A0A8H7Y7J4_PSICU</name>
<evidence type="ECO:0000256" key="1">
    <source>
        <dbReference type="SAM" id="MobiDB-lite"/>
    </source>
</evidence>
<protein>
    <submittedName>
        <fullName evidence="3">Uncharacterized protein</fullName>
    </submittedName>
</protein>
<dbReference type="AlphaFoldDB" id="A0A8H7Y7J4"/>